<dbReference type="PANTHER" id="PTHR22878:SF64">
    <property type="entry name" value="DYNEIN AXONEMAL HEAVY CHAIN 14"/>
    <property type="match status" value="1"/>
</dbReference>
<evidence type="ECO:0000313" key="2">
    <source>
        <dbReference type="EMBL" id="GCB81456.1"/>
    </source>
</evidence>
<feature type="domain" description="Dynein heavy chain hydrolytic ATP-binding dynein motor region" evidence="1">
    <location>
        <begin position="1"/>
        <end position="64"/>
    </location>
</feature>
<dbReference type="InterPro" id="IPR027417">
    <property type="entry name" value="P-loop_NTPase"/>
</dbReference>
<dbReference type="GO" id="GO:0051959">
    <property type="term" value="F:dynein light intermediate chain binding"/>
    <property type="evidence" value="ECO:0007669"/>
    <property type="project" value="InterPro"/>
</dbReference>
<dbReference type="Proteomes" id="UP000288216">
    <property type="component" value="Unassembled WGS sequence"/>
</dbReference>
<comment type="caution">
    <text evidence="2">The sequence shown here is derived from an EMBL/GenBank/DDBJ whole genome shotgun (WGS) entry which is preliminary data.</text>
</comment>
<dbReference type="GO" id="GO:0007018">
    <property type="term" value="P:microtubule-based movement"/>
    <property type="evidence" value="ECO:0007669"/>
    <property type="project" value="InterPro"/>
</dbReference>
<dbReference type="OrthoDB" id="5593012at2759"/>
<dbReference type="PANTHER" id="PTHR22878">
    <property type="entry name" value="DYNEIN HEAVY CHAIN 6, AXONEMAL-LIKE-RELATED"/>
    <property type="match status" value="1"/>
</dbReference>
<dbReference type="Gene3D" id="3.40.50.300">
    <property type="entry name" value="P-loop containing nucleotide triphosphate hydrolases"/>
    <property type="match status" value="1"/>
</dbReference>
<keyword evidence="3" id="KW-1185">Reference proteome</keyword>
<dbReference type="Pfam" id="PF12774">
    <property type="entry name" value="AAA_6"/>
    <property type="match status" value="1"/>
</dbReference>
<proteinExistence type="predicted"/>
<dbReference type="AlphaFoldDB" id="A0A401Q7W3"/>
<accession>A0A401Q7W3</accession>
<feature type="non-terminal residue" evidence="2">
    <location>
        <position position="64"/>
    </location>
</feature>
<evidence type="ECO:0000259" key="1">
    <source>
        <dbReference type="Pfam" id="PF12774"/>
    </source>
</evidence>
<dbReference type="InterPro" id="IPR026983">
    <property type="entry name" value="DHC"/>
</dbReference>
<dbReference type="GO" id="GO:0005524">
    <property type="term" value="F:ATP binding"/>
    <property type="evidence" value="ECO:0007669"/>
    <property type="project" value="InterPro"/>
</dbReference>
<dbReference type="OMA" id="VICVGKC"/>
<dbReference type="EMBL" id="BFAA01026738">
    <property type="protein sequence ID" value="GCB81456.1"/>
    <property type="molecule type" value="Genomic_DNA"/>
</dbReference>
<name>A0A401Q7W3_SCYTO</name>
<reference evidence="2 3" key="1">
    <citation type="journal article" date="2018" name="Nat. Ecol. Evol.">
        <title>Shark genomes provide insights into elasmobranch evolution and the origin of vertebrates.</title>
        <authorList>
            <person name="Hara Y"/>
            <person name="Yamaguchi K"/>
            <person name="Onimaru K"/>
            <person name="Kadota M"/>
            <person name="Koyanagi M"/>
            <person name="Keeley SD"/>
            <person name="Tatsumi K"/>
            <person name="Tanaka K"/>
            <person name="Motone F"/>
            <person name="Kageyama Y"/>
            <person name="Nozu R"/>
            <person name="Adachi N"/>
            <person name="Nishimura O"/>
            <person name="Nakagawa R"/>
            <person name="Tanegashima C"/>
            <person name="Kiyatake I"/>
            <person name="Matsumoto R"/>
            <person name="Murakumo K"/>
            <person name="Nishida K"/>
            <person name="Terakita A"/>
            <person name="Kuratani S"/>
            <person name="Sato K"/>
            <person name="Hyodo S Kuraku.S."/>
        </authorList>
    </citation>
    <scope>NUCLEOTIDE SEQUENCE [LARGE SCALE GENOMIC DNA]</scope>
</reference>
<evidence type="ECO:0000313" key="3">
    <source>
        <dbReference type="Proteomes" id="UP000288216"/>
    </source>
</evidence>
<dbReference type="InterPro" id="IPR035699">
    <property type="entry name" value="AAA_6"/>
</dbReference>
<dbReference type="GO" id="GO:0030286">
    <property type="term" value="C:dynein complex"/>
    <property type="evidence" value="ECO:0007669"/>
    <property type="project" value="InterPro"/>
</dbReference>
<dbReference type="GO" id="GO:0045505">
    <property type="term" value="F:dynein intermediate chain binding"/>
    <property type="evidence" value="ECO:0007669"/>
    <property type="project" value="InterPro"/>
</dbReference>
<sequence>MAQSGAWFCFDEFNRIDVEVLSVTASQVLTIKAAKDSEALRFVFEGKEIRLNMSCSFFATMNPG</sequence>
<dbReference type="STRING" id="75743.A0A401Q7W3"/>
<gene>
    <name evidence="2" type="ORF">scyTo_0023146</name>
</gene>
<organism evidence="2 3">
    <name type="scientific">Scyliorhinus torazame</name>
    <name type="common">Cloudy catshark</name>
    <name type="synonym">Catulus torazame</name>
    <dbReference type="NCBI Taxonomy" id="75743"/>
    <lineage>
        <taxon>Eukaryota</taxon>
        <taxon>Metazoa</taxon>
        <taxon>Chordata</taxon>
        <taxon>Craniata</taxon>
        <taxon>Vertebrata</taxon>
        <taxon>Chondrichthyes</taxon>
        <taxon>Elasmobranchii</taxon>
        <taxon>Galeomorphii</taxon>
        <taxon>Galeoidea</taxon>
        <taxon>Carcharhiniformes</taxon>
        <taxon>Scyliorhinidae</taxon>
        <taxon>Scyliorhinus</taxon>
    </lineage>
</organism>
<protein>
    <recommendedName>
        <fullName evidence="1">Dynein heavy chain hydrolytic ATP-binding dynein motor region domain-containing protein</fullName>
    </recommendedName>
</protein>